<dbReference type="VEuPathDB" id="MicrosporidiaDB:EHP00_507"/>
<accession>A0A1W0E458</accession>
<sequence length="97" mass="11901">MLIKEYDEIFDKNFDVLKIAFTIDFQTYNRFLTLEPFYSRKIEKIGILNFIPFEKYQEQVNEINLIYLQWLSFASFKNYVLDYTQIKNSILNMFIKQ</sequence>
<proteinExistence type="predicted"/>
<gene>
    <name evidence="1" type="ORF">EHP00_507</name>
</gene>
<reference evidence="1 2" key="1">
    <citation type="journal article" date="2017" name="Environ. Microbiol.">
        <title>Decay of the glycolytic pathway and adaptation to intranuclear parasitism within Enterocytozoonidae microsporidia.</title>
        <authorList>
            <person name="Wiredu Boakye D."/>
            <person name="Jaroenlak P."/>
            <person name="Prachumwat A."/>
            <person name="Williams T.A."/>
            <person name="Bateman K.S."/>
            <person name="Itsathitphaisarn O."/>
            <person name="Sritunyalucksana K."/>
            <person name="Paszkiewicz K.H."/>
            <person name="Moore K.A."/>
            <person name="Stentiford G.D."/>
            <person name="Williams B.A."/>
        </authorList>
    </citation>
    <scope>NUCLEOTIDE SEQUENCE [LARGE SCALE GENOMIC DNA]</scope>
    <source>
        <strain evidence="1 2">TH1</strain>
    </source>
</reference>
<dbReference type="Proteomes" id="UP000192758">
    <property type="component" value="Unassembled WGS sequence"/>
</dbReference>
<comment type="caution">
    <text evidence="1">The sequence shown here is derived from an EMBL/GenBank/DDBJ whole genome shotgun (WGS) entry which is preliminary data.</text>
</comment>
<evidence type="ECO:0000313" key="2">
    <source>
        <dbReference type="Proteomes" id="UP000192758"/>
    </source>
</evidence>
<keyword evidence="2" id="KW-1185">Reference proteome</keyword>
<dbReference type="EMBL" id="MNPJ01000023">
    <property type="protein sequence ID" value="OQS54011.1"/>
    <property type="molecule type" value="Genomic_DNA"/>
</dbReference>
<organism evidence="1 2">
    <name type="scientific">Ecytonucleospora hepatopenaei</name>
    <dbReference type="NCBI Taxonomy" id="646526"/>
    <lineage>
        <taxon>Eukaryota</taxon>
        <taxon>Fungi</taxon>
        <taxon>Fungi incertae sedis</taxon>
        <taxon>Microsporidia</taxon>
        <taxon>Enterocytozoonidae</taxon>
        <taxon>Ecytonucleospora</taxon>
    </lineage>
</organism>
<dbReference type="AlphaFoldDB" id="A0A1W0E458"/>
<name>A0A1W0E458_9MICR</name>
<evidence type="ECO:0000313" key="1">
    <source>
        <dbReference type="EMBL" id="OQS54011.1"/>
    </source>
</evidence>
<protein>
    <submittedName>
        <fullName evidence="1">Uncharacterized protein</fullName>
    </submittedName>
</protein>